<gene>
    <name evidence="1" type="ORF">BaRGS_00038855</name>
</gene>
<evidence type="ECO:0000313" key="1">
    <source>
        <dbReference type="EMBL" id="KAK7460740.1"/>
    </source>
</evidence>
<dbReference type="Proteomes" id="UP001519460">
    <property type="component" value="Unassembled WGS sequence"/>
</dbReference>
<accession>A0ABD0J4M9</accession>
<protein>
    <submittedName>
        <fullName evidence="1">Uncharacterized protein</fullName>
    </submittedName>
</protein>
<dbReference type="EMBL" id="JACVVK020000647">
    <property type="protein sequence ID" value="KAK7460740.1"/>
    <property type="molecule type" value="Genomic_DNA"/>
</dbReference>
<proteinExistence type="predicted"/>
<organism evidence="1 2">
    <name type="scientific">Batillaria attramentaria</name>
    <dbReference type="NCBI Taxonomy" id="370345"/>
    <lineage>
        <taxon>Eukaryota</taxon>
        <taxon>Metazoa</taxon>
        <taxon>Spiralia</taxon>
        <taxon>Lophotrochozoa</taxon>
        <taxon>Mollusca</taxon>
        <taxon>Gastropoda</taxon>
        <taxon>Caenogastropoda</taxon>
        <taxon>Sorbeoconcha</taxon>
        <taxon>Cerithioidea</taxon>
        <taxon>Batillariidae</taxon>
        <taxon>Batillaria</taxon>
    </lineage>
</organism>
<dbReference type="AlphaFoldDB" id="A0ABD0J4M9"/>
<keyword evidence="2" id="KW-1185">Reference proteome</keyword>
<evidence type="ECO:0000313" key="2">
    <source>
        <dbReference type="Proteomes" id="UP001519460"/>
    </source>
</evidence>
<feature type="non-terminal residue" evidence="1">
    <location>
        <position position="69"/>
    </location>
</feature>
<sequence length="69" mass="7380">MTITTTTNKQTNKVCAGGGFGLLLTQLSGRKPSHWQSAAIDIKPPWPFFTTLTSLSESSLPLNSGLPPH</sequence>
<reference evidence="1 2" key="1">
    <citation type="journal article" date="2023" name="Sci. Data">
        <title>Genome assembly of the Korean intertidal mud-creeper Batillaria attramentaria.</title>
        <authorList>
            <person name="Patra A.K."/>
            <person name="Ho P.T."/>
            <person name="Jun S."/>
            <person name="Lee S.J."/>
            <person name="Kim Y."/>
            <person name="Won Y.J."/>
        </authorList>
    </citation>
    <scope>NUCLEOTIDE SEQUENCE [LARGE SCALE GENOMIC DNA]</scope>
    <source>
        <strain evidence="1">Wonlab-2016</strain>
    </source>
</reference>
<name>A0ABD0J4M9_9CAEN</name>
<comment type="caution">
    <text evidence="1">The sequence shown here is derived from an EMBL/GenBank/DDBJ whole genome shotgun (WGS) entry which is preliminary data.</text>
</comment>